<name>E3SN80_9CAUD</name>
<keyword evidence="1" id="KW-1133">Transmembrane helix</keyword>
<dbReference type="EMBL" id="GU071102">
    <property type="protein sequence ID" value="ADP00084.1"/>
    <property type="molecule type" value="Genomic_DNA"/>
</dbReference>
<dbReference type="SUPFAM" id="SSF103511">
    <property type="entry name" value="Chlorophyll a-b binding protein"/>
    <property type="match status" value="1"/>
</dbReference>
<accession>E3SN80</accession>
<keyword evidence="1" id="KW-0472">Membrane</keyword>
<keyword evidence="1" id="KW-0812">Transmembrane</keyword>
<protein>
    <submittedName>
        <fullName evidence="2">Predicted protein</fullName>
    </submittedName>
</protein>
<evidence type="ECO:0000313" key="2">
    <source>
        <dbReference type="EMBL" id="ADP00084.1"/>
    </source>
</evidence>
<proteinExistence type="predicted"/>
<sequence length="58" mass="6478">MTIITEYGKQNMFAKEPPIEVLTMNDNAELQNGRWAMIGIFAALGTYAFTGQIIPGIW</sequence>
<dbReference type="GeneID" id="11538128"/>
<gene>
    <name evidence="2" type="ORF">CYIG_00008</name>
</gene>
<keyword evidence="3" id="KW-1185">Reference proteome</keyword>
<dbReference type="Proteomes" id="UP000006531">
    <property type="component" value="Segment"/>
</dbReference>
<reference evidence="2 3" key="1">
    <citation type="submission" date="2009-10" db="EMBL/GenBank/DDBJ databases">
        <title>The Genome Sequence of Cyanophage NATL1A-7.</title>
        <authorList>
            <consortium name="The Broad Institute Genome Sequencing Platform"/>
            <person name="Henn M.R."/>
            <person name="Sullivan M.S."/>
            <person name="Osburne M.S."/>
            <person name="Levin J."/>
            <person name="Malboeuf C."/>
            <person name="Casali M."/>
            <person name="Russ C."/>
            <person name="Lennon N."/>
            <person name="Erlich R."/>
            <person name="Young S.K."/>
            <person name="Koehrsen M."/>
            <person name="Yandava C."/>
            <person name="Zeng Q."/>
            <person name="Alvarado L."/>
            <person name="Anderson S."/>
            <person name="Berlin A."/>
            <person name="Borenstein D."/>
            <person name="Chen Z."/>
            <person name="Engels R."/>
            <person name="Freedman E."/>
            <person name="Gellesch M."/>
            <person name="Goldberg J."/>
            <person name="Green L."/>
            <person name="Griggs A."/>
            <person name="Gujja S."/>
            <person name="Heiman D."/>
            <person name="Hepburn T."/>
            <person name="Howarth C."/>
            <person name="Jen D."/>
            <person name="Larson L."/>
            <person name="Lewis B."/>
            <person name="Mehta T."/>
            <person name="Park D."/>
            <person name="Pearson M."/>
            <person name="Roberts A."/>
            <person name="Ryan E."/>
            <person name="Saif S."/>
            <person name="Shea T."/>
            <person name="Shenoy N."/>
            <person name="Sisk P."/>
            <person name="Stolte C."/>
            <person name="Sykes S."/>
            <person name="Walk T."/>
            <person name="White J."/>
            <person name="Yu Q."/>
            <person name="Coleman M.L."/>
            <person name="Huang K.H."/>
            <person name="Weigele P.R."/>
            <person name="DeFrancesco A.S."/>
            <person name="Kern S.E."/>
            <person name="Thompson L.R."/>
            <person name="Fu R."/>
            <person name="Hombeck B."/>
            <person name="Chisholm S.W."/>
            <person name="Haas B."/>
            <person name="Nusbaum C."/>
            <person name="Galagan J."/>
            <person name="Birren B."/>
        </authorList>
    </citation>
    <scope>NUCLEOTIDE SEQUENCE [LARGE SCALE GENOMIC DNA]</scope>
    <source>
        <strain evidence="2">NATL1A-7</strain>
    </source>
</reference>
<dbReference type="KEGG" id="vg:11538128"/>
<feature type="transmembrane region" description="Helical" evidence="1">
    <location>
        <begin position="35"/>
        <end position="54"/>
    </location>
</feature>
<dbReference type="RefSeq" id="YP_005087456.1">
    <property type="nucleotide sequence ID" value="NC_016658.1"/>
</dbReference>
<evidence type="ECO:0000313" key="3">
    <source>
        <dbReference type="Proteomes" id="UP000006531"/>
    </source>
</evidence>
<dbReference type="OrthoDB" id="23230at10239"/>
<organism evidence="2 3">
    <name type="scientific">Cyanophage NATL1A-7</name>
    <dbReference type="NCBI Taxonomy" id="445693"/>
    <lineage>
        <taxon>Viruses</taxon>
        <taxon>Duplodnaviria</taxon>
        <taxon>Heunggongvirae</taxon>
        <taxon>Uroviricota</taxon>
        <taxon>Caudoviricetes</taxon>
        <taxon>Autographivirales</taxon>
        <taxon>Sechaudvirinae</taxon>
        <taxon>Cheungvirus</taxon>
        <taxon>Cheungvirus NATL1A7</taxon>
    </lineage>
</organism>
<evidence type="ECO:0000256" key="1">
    <source>
        <dbReference type="SAM" id="Phobius"/>
    </source>
</evidence>